<dbReference type="Proteomes" id="UP001054252">
    <property type="component" value="Unassembled WGS sequence"/>
</dbReference>
<organism evidence="1 2">
    <name type="scientific">Rubroshorea leprosula</name>
    <dbReference type="NCBI Taxonomy" id="152421"/>
    <lineage>
        <taxon>Eukaryota</taxon>
        <taxon>Viridiplantae</taxon>
        <taxon>Streptophyta</taxon>
        <taxon>Embryophyta</taxon>
        <taxon>Tracheophyta</taxon>
        <taxon>Spermatophyta</taxon>
        <taxon>Magnoliopsida</taxon>
        <taxon>eudicotyledons</taxon>
        <taxon>Gunneridae</taxon>
        <taxon>Pentapetalae</taxon>
        <taxon>rosids</taxon>
        <taxon>malvids</taxon>
        <taxon>Malvales</taxon>
        <taxon>Dipterocarpaceae</taxon>
        <taxon>Rubroshorea</taxon>
    </lineage>
</organism>
<keyword evidence="2" id="KW-1185">Reference proteome</keyword>
<proteinExistence type="predicted"/>
<dbReference type="AlphaFoldDB" id="A0AAV5IJN8"/>
<sequence>MRKVVENYNRVTQGVPDLVNKAICVVCYHECGDGYGYIDAKELALPHVLPPFVQLAAGNGIC</sequence>
<protein>
    <submittedName>
        <fullName evidence="1">Uncharacterized protein</fullName>
    </submittedName>
</protein>
<evidence type="ECO:0000313" key="1">
    <source>
        <dbReference type="EMBL" id="GKU97896.1"/>
    </source>
</evidence>
<comment type="caution">
    <text evidence="1">The sequence shown here is derived from an EMBL/GenBank/DDBJ whole genome shotgun (WGS) entry which is preliminary data.</text>
</comment>
<dbReference type="EMBL" id="BPVZ01000012">
    <property type="protein sequence ID" value="GKU97896.1"/>
    <property type="molecule type" value="Genomic_DNA"/>
</dbReference>
<reference evidence="1 2" key="1">
    <citation type="journal article" date="2021" name="Commun. Biol.">
        <title>The genome of Shorea leprosula (Dipterocarpaceae) highlights the ecological relevance of drought in aseasonal tropical rainforests.</title>
        <authorList>
            <person name="Ng K.K.S."/>
            <person name="Kobayashi M.J."/>
            <person name="Fawcett J.A."/>
            <person name="Hatakeyama M."/>
            <person name="Paape T."/>
            <person name="Ng C.H."/>
            <person name="Ang C.C."/>
            <person name="Tnah L.H."/>
            <person name="Lee C.T."/>
            <person name="Nishiyama T."/>
            <person name="Sese J."/>
            <person name="O'Brien M.J."/>
            <person name="Copetti D."/>
            <person name="Mohd Noor M.I."/>
            <person name="Ong R.C."/>
            <person name="Putra M."/>
            <person name="Sireger I.Z."/>
            <person name="Indrioko S."/>
            <person name="Kosugi Y."/>
            <person name="Izuno A."/>
            <person name="Isagi Y."/>
            <person name="Lee S.L."/>
            <person name="Shimizu K.K."/>
        </authorList>
    </citation>
    <scope>NUCLEOTIDE SEQUENCE [LARGE SCALE GENOMIC DNA]</scope>
    <source>
        <strain evidence="1">214</strain>
    </source>
</reference>
<gene>
    <name evidence="1" type="ORF">SLEP1_g10975</name>
</gene>
<evidence type="ECO:0000313" key="2">
    <source>
        <dbReference type="Proteomes" id="UP001054252"/>
    </source>
</evidence>
<name>A0AAV5IJN8_9ROSI</name>
<accession>A0AAV5IJN8</accession>